<reference evidence="8" key="1">
    <citation type="submission" date="2020-05" db="EMBL/GenBank/DDBJ databases">
        <title>Phylogenomic resolution of chytrid fungi.</title>
        <authorList>
            <person name="Stajich J.E."/>
            <person name="Amses K."/>
            <person name="Simmons R."/>
            <person name="Seto K."/>
            <person name="Myers J."/>
            <person name="Bonds A."/>
            <person name="Quandt C.A."/>
            <person name="Barry K."/>
            <person name="Liu P."/>
            <person name="Grigoriev I."/>
            <person name="Longcore J.E."/>
            <person name="James T.Y."/>
        </authorList>
    </citation>
    <scope>NUCLEOTIDE SEQUENCE</scope>
    <source>
        <strain evidence="8">JEL0513</strain>
    </source>
</reference>
<feature type="compositionally biased region" description="Basic and acidic residues" evidence="7">
    <location>
        <begin position="190"/>
        <end position="202"/>
    </location>
</feature>
<evidence type="ECO:0000256" key="6">
    <source>
        <dbReference type="PIRSR" id="PIRSR601019-2"/>
    </source>
</evidence>
<evidence type="ECO:0000256" key="4">
    <source>
        <dbReference type="ARBA" id="ARBA00023224"/>
    </source>
</evidence>
<feature type="region of interest" description="Disordered" evidence="7">
    <location>
        <begin position="122"/>
        <end position="144"/>
    </location>
</feature>
<feature type="compositionally biased region" description="Polar residues" evidence="7">
    <location>
        <begin position="162"/>
        <end position="189"/>
    </location>
</feature>
<keyword evidence="4" id="KW-0807">Transducer</keyword>
<dbReference type="FunFam" id="3.40.50.300:FF:000692">
    <property type="entry name" value="Guanine nucleotide-binding protein subunit alpha"/>
    <property type="match status" value="1"/>
</dbReference>
<feature type="binding site" evidence="5">
    <location>
        <begin position="401"/>
        <end position="404"/>
    </location>
    <ligand>
        <name>GTP</name>
        <dbReference type="ChEBI" id="CHEBI:37565"/>
    </ligand>
</feature>
<dbReference type="Gene3D" id="3.40.50.300">
    <property type="entry name" value="P-loop containing nucleotide triphosphate hydrolases"/>
    <property type="match status" value="2"/>
</dbReference>
<dbReference type="InterPro" id="IPR027417">
    <property type="entry name" value="P-loop_NTPase"/>
</dbReference>
<dbReference type="SUPFAM" id="SSF47895">
    <property type="entry name" value="Transducin (alpha subunit), insertion domain"/>
    <property type="match status" value="1"/>
</dbReference>
<dbReference type="Proteomes" id="UP001211907">
    <property type="component" value="Unassembled WGS sequence"/>
</dbReference>
<evidence type="ECO:0000256" key="7">
    <source>
        <dbReference type="SAM" id="MobiDB-lite"/>
    </source>
</evidence>
<dbReference type="AlphaFoldDB" id="A0AAD5T6T8"/>
<dbReference type="GO" id="GO:0005834">
    <property type="term" value="C:heterotrimeric G-protein complex"/>
    <property type="evidence" value="ECO:0007669"/>
    <property type="project" value="TreeGrafter"/>
</dbReference>
<dbReference type="GO" id="GO:0031683">
    <property type="term" value="F:G-protein beta/gamma-subunit complex binding"/>
    <property type="evidence" value="ECO:0007669"/>
    <property type="project" value="InterPro"/>
</dbReference>
<dbReference type="GO" id="GO:0007188">
    <property type="term" value="P:adenylate cyclase-modulating G protein-coupled receptor signaling pathway"/>
    <property type="evidence" value="ECO:0007669"/>
    <property type="project" value="TreeGrafter"/>
</dbReference>
<dbReference type="PANTHER" id="PTHR10218:SF360">
    <property type="entry name" value="GUANINE NUCLEOTIDE-BINDING PROTEIN SUBUNIT ALPHA HOMOLOG"/>
    <property type="match status" value="1"/>
</dbReference>
<sequence length="429" mass="47308">MGNVCSGSKEEVVASAAVIANSKEIDKQLKKEEEANLDTAKLLLLGTGETGKSTILKQMRLINGVAFTEDEYIGFRSAIFMNVVTCAKSLIHAMDTLKIPYGFQPPSPPPAQLQQRQLLLPSGSQHGTANGTESATNSSPPSHASIQLPAVVSAVTALQHAVSPSENSENGTMENVKTRTAATDDSNTGENEKSEISNSTDMKKIDPTAIIARQAYANIDPEKGQQGPMVDAATVIRAVNIRFGFVKGETLPPNIIDAVRVIWKDSGIQYCYTRANEYQLIDCCSYFLNDLDRICSAEYMPTEQDILNARMMTTSITETKFEVQGVTFRVFDVGGQRSQRKKWAPYFDDVRAIIFLVAMNSYDQVCFEDSSANRMVESLNVFKSMCNHPMFKSTAVILFMNKIDLFRTKLETAMIANHFPEFQGDKKDA</sequence>
<evidence type="ECO:0000256" key="2">
    <source>
        <dbReference type="ARBA" id="ARBA00022741"/>
    </source>
</evidence>
<organism evidence="8 9">
    <name type="scientific">Physocladia obscura</name>
    <dbReference type="NCBI Taxonomy" id="109957"/>
    <lineage>
        <taxon>Eukaryota</taxon>
        <taxon>Fungi</taxon>
        <taxon>Fungi incertae sedis</taxon>
        <taxon>Chytridiomycota</taxon>
        <taxon>Chytridiomycota incertae sedis</taxon>
        <taxon>Chytridiomycetes</taxon>
        <taxon>Chytridiales</taxon>
        <taxon>Chytriomycetaceae</taxon>
        <taxon>Physocladia</taxon>
    </lineage>
</organism>
<dbReference type="GO" id="GO:0003924">
    <property type="term" value="F:GTPase activity"/>
    <property type="evidence" value="ECO:0007669"/>
    <property type="project" value="InterPro"/>
</dbReference>
<keyword evidence="1 6" id="KW-0479">Metal-binding</keyword>
<dbReference type="InterPro" id="IPR001019">
    <property type="entry name" value="Gprotein_alpha_su"/>
</dbReference>
<dbReference type="PRINTS" id="PR00318">
    <property type="entry name" value="GPROTEINA"/>
</dbReference>
<evidence type="ECO:0000256" key="1">
    <source>
        <dbReference type="ARBA" id="ARBA00022723"/>
    </source>
</evidence>
<feature type="binding site" evidence="6">
    <location>
        <position position="313"/>
    </location>
    <ligand>
        <name>Mg(2+)</name>
        <dbReference type="ChEBI" id="CHEBI:18420"/>
    </ligand>
</feature>
<dbReference type="Pfam" id="PF00503">
    <property type="entry name" value="G-alpha"/>
    <property type="match status" value="1"/>
</dbReference>
<keyword evidence="6" id="KW-0460">Magnesium</keyword>
<evidence type="ECO:0000313" key="8">
    <source>
        <dbReference type="EMBL" id="KAJ3123136.1"/>
    </source>
</evidence>
<evidence type="ECO:0000256" key="3">
    <source>
        <dbReference type="ARBA" id="ARBA00023134"/>
    </source>
</evidence>
<name>A0AAD5T6T8_9FUNG</name>
<comment type="caution">
    <text evidence="8">The sequence shown here is derived from an EMBL/GenBank/DDBJ whole genome shotgun (WGS) entry which is preliminary data.</text>
</comment>
<keyword evidence="2 5" id="KW-0547">Nucleotide-binding</keyword>
<dbReference type="GO" id="GO:0005525">
    <property type="term" value="F:GTP binding"/>
    <property type="evidence" value="ECO:0007669"/>
    <property type="project" value="UniProtKB-KW"/>
</dbReference>
<dbReference type="PROSITE" id="PS51882">
    <property type="entry name" value="G_ALPHA"/>
    <property type="match status" value="1"/>
</dbReference>
<feature type="binding site" evidence="5">
    <location>
        <begin position="332"/>
        <end position="336"/>
    </location>
    <ligand>
        <name>GTP</name>
        <dbReference type="ChEBI" id="CHEBI:37565"/>
    </ligand>
</feature>
<dbReference type="SMART" id="SM00275">
    <property type="entry name" value="G_alpha"/>
    <property type="match status" value="1"/>
</dbReference>
<feature type="binding site" evidence="5">
    <location>
        <begin position="307"/>
        <end position="313"/>
    </location>
    <ligand>
        <name>GTP</name>
        <dbReference type="ChEBI" id="CHEBI:37565"/>
    </ligand>
</feature>
<feature type="compositionally biased region" description="Polar residues" evidence="7">
    <location>
        <begin position="126"/>
        <end position="144"/>
    </location>
</feature>
<evidence type="ECO:0000313" key="9">
    <source>
        <dbReference type="Proteomes" id="UP001211907"/>
    </source>
</evidence>
<protein>
    <submittedName>
        <fullName evidence="8">Guanine nucleotide-binding protein G(T) subunit alpha-2</fullName>
    </submittedName>
</protein>
<gene>
    <name evidence="8" type="primary">GNAT2_2</name>
    <name evidence="8" type="ORF">HK100_011707</name>
</gene>
<accession>A0AAD5T6T8</accession>
<dbReference type="GO" id="GO:0001664">
    <property type="term" value="F:G protein-coupled receptor binding"/>
    <property type="evidence" value="ECO:0007669"/>
    <property type="project" value="TreeGrafter"/>
</dbReference>
<dbReference type="PANTHER" id="PTHR10218">
    <property type="entry name" value="GTP-BINDING PROTEIN ALPHA SUBUNIT"/>
    <property type="match status" value="1"/>
</dbReference>
<keyword evidence="9" id="KW-1185">Reference proteome</keyword>
<dbReference type="GO" id="GO:0005737">
    <property type="term" value="C:cytoplasm"/>
    <property type="evidence" value="ECO:0007669"/>
    <property type="project" value="TreeGrafter"/>
</dbReference>
<feature type="region of interest" description="Disordered" evidence="7">
    <location>
        <begin position="159"/>
        <end position="202"/>
    </location>
</feature>
<dbReference type="EMBL" id="JADGJH010000758">
    <property type="protein sequence ID" value="KAJ3123136.1"/>
    <property type="molecule type" value="Genomic_DNA"/>
</dbReference>
<keyword evidence="3 5" id="KW-0342">GTP-binding</keyword>
<dbReference type="InterPro" id="IPR011025">
    <property type="entry name" value="GproteinA_insert"/>
</dbReference>
<evidence type="ECO:0000256" key="5">
    <source>
        <dbReference type="PIRSR" id="PIRSR601019-1"/>
    </source>
</evidence>
<dbReference type="GO" id="GO:0046872">
    <property type="term" value="F:metal ion binding"/>
    <property type="evidence" value="ECO:0007669"/>
    <property type="project" value="UniProtKB-KW"/>
</dbReference>
<dbReference type="CDD" id="cd00066">
    <property type="entry name" value="G-alpha"/>
    <property type="match status" value="1"/>
</dbReference>
<proteinExistence type="predicted"/>
<dbReference type="SUPFAM" id="SSF52540">
    <property type="entry name" value="P-loop containing nucleoside triphosphate hydrolases"/>
    <property type="match status" value="1"/>
</dbReference>